<sequence length="224" mass="25044">MSVYEVIRRLPEIPIVRDRSRAMAMVDAIMSPDWGHRFYSFDSRWSPAEEMASMRDGCGNEYSIVFSAAGAYVRGFDHESPMSPHRSTPPAPWPGLFDGVPEAFLPQVTEPAFSEADGTPRATVCFWREQADTDWRCGAVEALPEGMEDDGSAEWLFDVLLDGRPEAYQQFAEEYYEVSVSLEAVRHVYALRPLTPSVVSSLNPDVDLAALGEDIAQIGYPLRE</sequence>
<comment type="caution">
    <text evidence="1">The sequence shown here is derived from an EMBL/GenBank/DDBJ whole genome shotgun (WGS) entry which is preliminary data.</text>
</comment>
<evidence type="ECO:0000313" key="1">
    <source>
        <dbReference type="EMBL" id="MEU5711894.1"/>
    </source>
</evidence>
<keyword evidence="2" id="KW-1185">Reference proteome</keyword>
<protein>
    <submittedName>
        <fullName evidence="1">Uncharacterized protein</fullName>
    </submittedName>
</protein>
<dbReference type="RefSeq" id="WP_030646059.1">
    <property type="nucleotide sequence ID" value="NZ_JBEXDP010000068.1"/>
</dbReference>
<name>A0ABV3AIW7_9ACTN</name>
<accession>A0ABV3AIW7</accession>
<dbReference type="Proteomes" id="UP001551011">
    <property type="component" value="Unassembled WGS sequence"/>
</dbReference>
<gene>
    <name evidence="1" type="ORF">AB0H04_34420</name>
</gene>
<proteinExistence type="predicted"/>
<reference evidence="1 2" key="1">
    <citation type="submission" date="2024-06" db="EMBL/GenBank/DDBJ databases">
        <title>The Natural Products Discovery Center: Release of the First 8490 Sequenced Strains for Exploring Actinobacteria Biosynthetic Diversity.</title>
        <authorList>
            <person name="Kalkreuter E."/>
            <person name="Kautsar S.A."/>
            <person name="Yang D."/>
            <person name="Bader C.D."/>
            <person name="Teijaro C.N."/>
            <person name="Fluegel L."/>
            <person name="Davis C.M."/>
            <person name="Simpson J.R."/>
            <person name="Lauterbach L."/>
            <person name="Steele A.D."/>
            <person name="Gui C."/>
            <person name="Meng S."/>
            <person name="Li G."/>
            <person name="Viehrig K."/>
            <person name="Ye F."/>
            <person name="Su P."/>
            <person name="Kiefer A.F."/>
            <person name="Nichols A."/>
            <person name="Cepeda A.J."/>
            <person name="Yan W."/>
            <person name="Fan B."/>
            <person name="Jiang Y."/>
            <person name="Adhikari A."/>
            <person name="Zheng C.-J."/>
            <person name="Schuster L."/>
            <person name="Cowan T.M."/>
            <person name="Smanski M.J."/>
            <person name="Chevrette M.G."/>
            <person name="De Carvalho L.P.S."/>
            <person name="Shen B."/>
        </authorList>
    </citation>
    <scope>NUCLEOTIDE SEQUENCE [LARGE SCALE GENOMIC DNA]</scope>
    <source>
        <strain evidence="1 2">NPDC020594</strain>
    </source>
</reference>
<organism evidence="1 2">
    <name type="scientific">Streptomyces flaveolus</name>
    <dbReference type="NCBI Taxonomy" id="67297"/>
    <lineage>
        <taxon>Bacteria</taxon>
        <taxon>Bacillati</taxon>
        <taxon>Actinomycetota</taxon>
        <taxon>Actinomycetes</taxon>
        <taxon>Kitasatosporales</taxon>
        <taxon>Streptomycetaceae</taxon>
        <taxon>Streptomyces</taxon>
    </lineage>
</organism>
<dbReference type="EMBL" id="JBFAEG010000030">
    <property type="protein sequence ID" value="MEU5711894.1"/>
    <property type="molecule type" value="Genomic_DNA"/>
</dbReference>
<evidence type="ECO:0000313" key="2">
    <source>
        <dbReference type="Proteomes" id="UP001551011"/>
    </source>
</evidence>